<dbReference type="SUPFAM" id="SSF103088">
    <property type="entry name" value="OmpA-like"/>
    <property type="match status" value="1"/>
</dbReference>
<feature type="domain" description="OmpA-like" evidence="3">
    <location>
        <begin position="176"/>
        <end position="292"/>
    </location>
</feature>
<dbReference type="Pfam" id="PF18393">
    <property type="entry name" value="MotY_N"/>
    <property type="match status" value="1"/>
</dbReference>
<protein>
    <recommendedName>
        <fullName evidence="3">OmpA-like domain-containing protein</fullName>
    </recommendedName>
</protein>
<evidence type="ECO:0000259" key="3">
    <source>
        <dbReference type="PROSITE" id="PS51123"/>
    </source>
</evidence>
<evidence type="ECO:0000256" key="1">
    <source>
        <dbReference type="ARBA" id="ARBA00004442"/>
    </source>
</evidence>
<reference evidence="4" key="1">
    <citation type="submission" date="2018-06" db="EMBL/GenBank/DDBJ databases">
        <authorList>
            <person name="Zhirakovskaya E."/>
        </authorList>
    </citation>
    <scope>NUCLEOTIDE SEQUENCE</scope>
</reference>
<gene>
    <name evidence="4" type="ORF">MNBD_GAMMA14-2121</name>
</gene>
<proteinExistence type="predicted"/>
<sequence>MIHSYRILFPACCLLAFLSVSFSASASLQQFQSSWEASEWVVDTAPKHCSLTQAIPRFGRARFEQYSGQRLTFSLLVDQPPVRRQQVHIRSEAPPWQPEGIERDLGNFSLQQGKTPLTIPREQALRLYYELEQGMQPVIEFNDWGDGKDRVAVTLVPVRFREALPKFLACTSSLMYLDFEPVAEKRVFFSTNSASLSRKTRRALEVIAREYRKKSDIRIILGGHSDERGDPAFNMVLSRQRVSKVARYLRSRGVPAGAIETRVFGETQPEVTQSNNRAWAMNRRVTVWIANR</sequence>
<dbReference type="InterPro" id="IPR036737">
    <property type="entry name" value="OmpA-like_sf"/>
</dbReference>
<dbReference type="PRINTS" id="PR01021">
    <property type="entry name" value="OMPADOMAIN"/>
</dbReference>
<dbReference type="InterPro" id="IPR050330">
    <property type="entry name" value="Bact_OuterMem_StrucFunc"/>
</dbReference>
<dbReference type="GO" id="GO:0009279">
    <property type="term" value="C:cell outer membrane"/>
    <property type="evidence" value="ECO:0007669"/>
    <property type="project" value="UniProtKB-SubCell"/>
</dbReference>
<dbReference type="PROSITE" id="PS51123">
    <property type="entry name" value="OMPA_2"/>
    <property type="match status" value="1"/>
</dbReference>
<dbReference type="EMBL" id="UOFM01000149">
    <property type="protein sequence ID" value="VAW75840.1"/>
    <property type="molecule type" value="Genomic_DNA"/>
</dbReference>
<organism evidence="4">
    <name type="scientific">hydrothermal vent metagenome</name>
    <dbReference type="NCBI Taxonomy" id="652676"/>
    <lineage>
        <taxon>unclassified sequences</taxon>
        <taxon>metagenomes</taxon>
        <taxon>ecological metagenomes</taxon>
    </lineage>
</organism>
<dbReference type="InterPro" id="IPR041544">
    <property type="entry name" value="MotY_N"/>
</dbReference>
<accession>A0A3B0YGK2</accession>
<dbReference type="AlphaFoldDB" id="A0A3B0YGK2"/>
<dbReference type="Gene3D" id="2.60.40.2540">
    <property type="match status" value="1"/>
</dbReference>
<dbReference type="CDD" id="cd07185">
    <property type="entry name" value="OmpA_C-like"/>
    <property type="match status" value="1"/>
</dbReference>
<dbReference type="PANTHER" id="PTHR30329:SF17">
    <property type="entry name" value="LIPOPROTEIN YFIB-RELATED"/>
    <property type="match status" value="1"/>
</dbReference>
<name>A0A3B0YGK2_9ZZZZ</name>
<dbReference type="Gene3D" id="3.30.1330.60">
    <property type="entry name" value="OmpA-like domain"/>
    <property type="match status" value="1"/>
</dbReference>
<dbReference type="PRINTS" id="PR01023">
    <property type="entry name" value="NAFLGMOTY"/>
</dbReference>
<dbReference type="InterPro" id="IPR006665">
    <property type="entry name" value="OmpA-like"/>
</dbReference>
<dbReference type="InterPro" id="IPR006664">
    <property type="entry name" value="OMP_bac"/>
</dbReference>
<evidence type="ECO:0000256" key="2">
    <source>
        <dbReference type="ARBA" id="ARBA00023136"/>
    </source>
</evidence>
<dbReference type="PANTHER" id="PTHR30329">
    <property type="entry name" value="STATOR ELEMENT OF FLAGELLAR MOTOR COMPLEX"/>
    <property type="match status" value="1"/>
</dbReference>
<keyword evidence="2" id="KW-0472">Membrane</keyword>
<dbReference type="Pfam" id="PF00691">
    <property type="entry name" value="OmpA"/>
    <property type="match status" value="1"/>
</dbReference>
<comment type="subcellular location">
    <subcellularLocation>
        <location evidence="1">Cell outer membrane</location>
    </subcellularLocation>
</comment>
<evidence type="ECO:0000313" key="4">
    <source>
        <dbReference type="EMBL" id="VAW75840.1"/>
    </source>
</evidence>